<evidence type="ECO:0000256" key="1">
    <source>
        <dbReference type="SAM" id="Phobius"/>
    </source>
</evidence>
<feature type="transmembrane region" description="Helical" evidence="1">
    <location>
        <begin position="72"/>
        <end position="95"/>
    </location>
</feature>
<keyword evidence="1" id="KW-0812">Transmembrane</keyword>
<keyword evidence="1" id="KW-1133">Transmembrane helix</keyword>
<dbReference type="EMBL" id="JAZGQO010000015">
    <property type="protein sequence ID" value="KAK6169068.1"/>
    <property type="molecule type" value="Genomic_DNA"/>
</dbReference>
<comment type="caution">
    <text evidence="2">The sequence shown here is derived from an EMBL/GenBank/DDBJ whole genome shotgun (WGS) entry which is preliminary data.</text>
</comment>
<gene>
    <name evidence="2" type="ORF">SNE40_020190</name>
</gene>
<evidence type="ECO:0000313" key="3">
    <source>
        <dbReference type="Proteomes" id="UP001347796"/>
    </source>
</evidence>
<keyword evidence="1" id="KW-0472">Membrane</keyword>
<protein>
    <submittedName>
        <fullName evidence="2">Uncharacterized protein</fullName>
    </submittedName>
</protein>
<dbReference type="Proteomes" id="UP001347796">
    <property type="component" value="Unassembled WGS sequence"/>
</dbReference>
<name>A0AAN8J152_PATCE</name>
<dbReference type="AlphaFoldDB" id="A0AAN8J152"/>
<reference evidence="2 3" key="1">
    <citation type="submission" date="2024-01" db="EMBL/GenBank/DDBJ databases">
        <title>The genome of the rayed Mediterranean limpet Patella caerulea (Linnaeus, 1758).</title>
        <authorList>
            <person name="Anh-Thu Weber A."/>
            <person name="Halstead-Nussloch G."/>
        </authorList>
    </citation>
    <scope>NUCLEOTIDE SEQUENCE [LARGE SCALE GENOMIC DNA]</scope>
    <source>
        <strain evidence="2">AATW-2023a</strain>
        <tissue evidence="2">Whole specimen</tissue>
    </source>
</reference>
<proteinExistence type="predicted"/>
<sequence length="205" mass="22494">MSSAKTVARPKGHHATNTKSRLRQFIAVPEGLYQEEESKVYTVICIAFVGVSLIGLGAGLIIYAQGVAIRDLVVIGAIGIFVGFVSLIVALMYLVQPILARRHRNRIAAMTDKQRYYTRNISVVHPKNQGSANGYINNYNNISMGDVSLHYSQPSNAQLYDANDEASKFSDVGHTPLTISVPSMNEKTPTYNVAFNNEETEESAL</sequence>
<keyword evidence="3" id="KW-1185">Reference proteome</keyword>
<feature type="transmembrane region" description="Helical" evidence="1">
    <location>
        <begin position="40"/>
        <end position="66"/>
    </location>
</feature>
<organism evidence="2 3">
    <name type="scientific">Patella caerulea</name>
    <name type="common">Rayed Mediterranean limpet</name>
    <dbReference type="NCBI Taxonomy" id="87958"/>
    <lineage>
        <taxon>Eukaryota</taxon>
        <taxon>Metazoa</taxon>
        <taxon>Spiralia</taxon>
        <taxon>Lophotrochozoa</taxon>
        <taxon>Mollusca</taxon>
        <taxon>Gastropoda</taxon>
        <taxon>Patellogastropoda</taxon>
        <taxon>Patelloidea</taxon>
        <taxon>Patellidae</taxon>
        <taxon>Patella</taxon>
    </lineage>
</organism>
<accession>A0AAN8J152</accession>
<evidence type="ECO:0000313" key="2">
    <source>
        <dbReference type="EMBL" id="KAK6169068.1"/>
    </source>
</evidence>